<reference evidence="2 4" key="2">
    <citation type="journal article" date="2018" name="Plant J.">
        <title>The Physcomitrella patens chromosome-scale assembly reveals moss genome structure and evolution.</title>
        <authorList>
            <person name="Lang D."/>
            <person name="Ullrich K.K."/>
            <person name="Murat F."/>
            <person name="Fuchs J."/>
            <person name="Jenkins J."/>
            <person name="Haas F.B."/>
            <person name="Piednoel M."/>
            <person name="Gundlach H."/>
            <person name="Van Bel M."/>
            <person name="Meyberg R."/>
            <person name="Vives C."/>
            <person name="Morata J."/>
            <person name="Symeonidi A."/>
            <person name="Hiss M."/>
            <person name="Muchero W."/>
            <person name="Kamisugi Y."/>
            <person name="Saleh O."/>
            <person name="Blanc G."/>
            <person name="Decker E.L."/>
            <person name="van Gessel N."/>
            <person name="Grimwood J."/>
            <person name="Hayes R.D."/>
            <person name="Graham S.W."/>
            <person name="Gunter L.E."/>
            <person name="McDaniel S.F."/>
            <person name="Hoernstein S.N.W."/>
            <person name="Larsson A."/>
            <person name="Li F.W."/>
            <person name="Perroud P.F."/>
            <person name="Phillips J."/>
            <person name="Ranjan P."/>
            <person name="Rokshar D.S."/>
            <person name="Rothfels C.J."/>
            <person name="Schneider L."/>
            <person name="Shu S."/>
            <person name="Stevenson D.W."/>
            <person name="Thummler F."/>
            <person name="Tillich M."/>
            <person name="Villarreal Aguilar J.C."/>
            <person name="Widiez T."/>
            <person name="Wong G.K."/>
            <person name="Wymore A."/>
            <person name="Zhang Y."/>
            <person name="Zimmer A.D."/>
            <person name="Quatrano R.S."/>
            <person name="Mayer K.F.X."/>
            <person name="Goodstein D."/>
            <person name="Casacuberta J.M."/>
            <person name="Vandepoele K."/>
            <person name="Reski R."/>
            <person name="Cuming A.C."/>
            <person name="Tuskan G.A."/>
            <person name="Maumus F."/>
            <person name="Salse J."/>
            <person name="Schmutz J."/>
            <person name="Rensing S.A."/>
        </authorList>
    </citation>
    <scope>NUCLEOTIDE SEQUENCE [LARGE SCALE GENOMIC DNA]</scope>
    <source>
        <strain evidence="3 4">cv. Gransden 2004</strain>
    </source>
</reference>
<name>A0A2K1JH35_PHYPA</name>
<organism evidence="2">
    <name type="scientific">Physcomitrium patens</name>
    <name type="common">Spreading-leaved earth moss</name>
    <name type="synonym">Physcomitrella patens</name>
    <dbReference type="NCBI Taxonomy" id="3218"/>
    <lineage>
        <taxon>Eukaryota</taxon>
        <taxon>Viridiplantae</taxon>
        <taxon>Streptophyta</taxon>
        <taxon>Embryophyta</taxon>
        <taxon>Bryophyta</taxon>
        <taxon>Bryophytina</taxon>
        <taxon>Bryopsida</taxon>
        <taxon>Funariidae</taxon>
        <taxon>Funariales</taxon>
        <taxon>Funariaceae</taxon>
        <taxon>Physcomitrium</taxon>
    </lineage>
</organism>
<gene>
    <name evidence="2" type="ORF">PHYPA_018270</name>
</gene>
<reference evidence="3" key="3">
    <citation type="submission" date="2020-12" db="UniProtKB">
        <authorList>
            <consortium name="EnsemblPlants"/>
        </authorList>
    </citation>
    <scope>IDENTIFICATION</scope>
</reference>
<reference evidence="2 4" key="1">
    <citation type="journal article" date="2008" name="Science">
        <title>The Physcomitrella genome reveals evolutionary insights into the conquest of land by plants.</title>
        <authorList>
            <person name="Rensing S."/>
            <person name="Lang D."/>
            <person name="Zimmer A."/>
            <person name="Terry A."/>
            <person name="Salamov A."/>
            <person name="Shapiro H."/>
            <person name="Nishiyama T."/>
            <person name="Perroud P.-F."/>
            <person name="Lindquist E."/>
            <person name="Kamisugi Y."/>
            <person name="Tanahashi T."/>
            <person name="Sakakibara K."/>
            <person name="Fujita T."/>
            <person name="Oishi K."/>
            <person name="Shin-I T."/>
            <person name="Kuroki Y."/>
            <person name="Toyoda A."/>
            <person name="Suzuki Y."/>
            <person name="Hashimoto A."/>
            <person name="Yamaguchi K."/>
            <person name="Sugano A."/>
            <person name="Kohara Y."/>
            <person name="Fujiyama A."/>
            <person name="Anterola A."/>
            <person name="Aoki S."/>
            <person name="Ashton N."/>
            <person name="Barbazuk W.B."/>
            <person name="Barker E."/>
            <person name="Bennetzen J."/>
            <person name="Bezanilla M."/>
            <person name="Blankenship R."/>
            <person name="Cho S.H."/>
            <person name="Dutcher S."/>
            <person name="Estelle M."/>
            <person name="Fawcett J.A."/>
            <person name="Gundlach H."/>
            <person name="Hanada K."/>
            <person name="Heyl A."/>
            <person name="Hicks K.A."/>
            <person name="Hugh J."/>
            <person name="Lohr M."/>
            <person name="Mayer K."/>
            <person name="Melkozernov A."/>
            <person name="Murata T."/>
            <person name="Nelson D."/>
            <person name="Pils B."/>
            <person name="Prigge M."/>
            <person name="Reiss B."/>
            <person name="Renner T."/>
            <person name="Rombauts S."/>
            <person name="Rushton P."/>
            <person name="Sanderfoot A."/>
            <person name="Schween G."/>
            <person name="Shiu S.-H."/>
            <person name="Stueber K."/>
            <person name="Theodoulou F.L."/>
            <person name="Tu H."/>
            <person name="Van de Peer Y."/>
            <person name="Verrier P.J."/>
            <person name="Waters E."/>
            <person name="Wood A."/>
            <person name="Yang L."/>
            <person name="Cove D."/>
            <person name="Cuming A."/>
            <person name="Hasebe M."/>
            <person name="Lucas S."/>
            <person name="Mishler D.B."/>
            <person name="Reski R."/>
            <person name="Grigoriev I."/>
            <person name="Quatrano R.S."/>
            <person name="Boore J.L."/>
        </authorList>
    </citation>
    <scope>NUCLEOTIDE SEQUENCE [LARGE SCALE GENOMIC DNA]</scope>
    <source>
        <strain evidence="3 4">cv. Gransden 2004</strain>
    </source>
</reference>
<proteinExistence type="predicted"/>
<sequence>MGGGSLPSRTPQPPWPAPNLNQLTQVKTWQSENIFVARSGHRSRDAQRDVTVGMQKRHPGDVFRAVLTHITHFDSLRFILMQTVC</sequence>
<dbReference type="Proteomes" id="UP000006727">
    <property type="component" value="Chromosome 14"/>
</dbReference>
<protein>
    <submittedName>
        <fullName evidence="2 3">Uncharacterized protein</fullName>
    </submittedName>
</protein>
<dbReference type="EnsemblPlants" id="Pp3c14_9639V3.1">
    <property type="protein sequence ID" value="Pp3c14_9639V3.1"/>
    <property type="gene ID" value="Pp3c14_9639"/>
</dbReference>
<evidence type="ECO:0000313" key="3">
    <source>
        <dbReference type="EnsemblPlants" id="Pp3c14_9639V3.1"/>
    </source>
</evidence>
<dbReference type="InParanoid" id="A0A2K1JH35"/>
<dbReference type="EMBL" id="ABEU02000014">
    <property type="protein sequence ID" value="PNR40867.1"/>
    <property type="molecule type" value="Genomic_DNA"/>
</dbReference>
<evidence type="ECO:0000313" key="2">
    <source>
        <dbReference type="EMBL" id="PNR40867.1"/>
    </source>
</evidence>
<dbReference type="AlphaFoldDB" id="A0A2K1JH35"/>
<evidence type="ECO:0000256" key="1">
    <source>
        <dbReference type="SAM" id="MobiDB-lite"/>
    </source>
</evidence>
<accession>A0A2K1JH35</accession>
<evidence type="ECO:0000313" key="4">
    <source>
        <dbReference type="Proteomes" id="UP000006727"/>
    </source>
</evidence>
<keyword evidence="4" id="KW-1185">Reference proteome</keyword>
<feature type="region of interest" description="Disordered" evidence="1">
    <location>
        <begin position="1"/>
        <end position="20"/>
    </location>
</feature>
<dbReference type="Gramene" id="Pp3c14_9639V3.1">
    <property type="protein sequence ID" value="Pp3c14_9639V3.1"/>
    <property type="gene ID" value="Pp3c14_9639"/>
</dbReference>